<dbReference type="EMBL" id="BNJF01000002">
    <property type="protein sequence ID" value="GHO46212.1"/>
    <property type="molecule type" value="Genomic_DNA"/>
</dbReference>
<protein>
    <submittedName>
        <fullName evidence="2">Uncharacterized protein</fullName>
    </submittedName>
</protein>
<evidence type="ECO:0000256" key="1">
    <source>
        <dbReference type="SAM" id="Phobius"/>
    </source>
</evidence>
<keyword evidence="1" id="KW-0472">Membrane</keyword>
<feature type="transmembrane region" description="Helical" evidence="1">
    <location>
        <begin position="52"/>
        <end position="73"/>
    </location>
</feature>
<feature type="transmembrane region" description="Helical" evidence="1">
    <location>
        <begin position="79"/>
        <end position="97"/>
    </location>
</feature>
<accession>A0A8J3MRL8</accession>
<dbReference type="Proteomes" id="UP000612362">
    <property type="component" value="Unassembled WGS sequence"/>
</dbReference>
<sequence>MPPQYGPQPGVNVTVVNNTQRSNTPLVVEIILSIFGIFGVGWLTAGETTVGIVLLLCSFFVYWPMLVVIGIFSIGVCDFPLIIAAIVVNAILLNNKLKAKAIAYVTMIQSR</sequence>
<reference evidence="2" key="1">
    <citation type="submission" date="2020-10" db="EMBL/GenBank/DDBJ databases">
        <title>Taxonomic study of unclassified bacteria belonging to the class Ktedonobacteria.</title>
        <authorList>
            <person name="Yabe S."/>
            <person name="Wang C.M."/>
            <person name="Zheng Y."/>
            <person name="Sakai Y."/>
            <person name="Cavaletti L."/>
            <person name="Monciardini P."/>
            <person name="Donadio S."/>
        </authorList>
    </citation>
    <scope>NUCLEOTIDE SEQUENCE</scope>
    <source>
        <strain evidence="2">SOSP1-1</strain>
    </source>
</reference>
<dbReference type="AlphaFoldDB" id="A0A8J3MRL8"/>
<name>A0A8J3MRL8_9CHLR</name>
<keyword evidence="1" id="KW-0812">Transmembrane</keyword>
<keyword evidence="3" id="KW-1185">Reference proteome</keyword>
<evidence type="ECO:0000313" key="3">
    <source>
        <dbReference type="Proteomes" id="UP000612362"/>
    </source>
</evidence>
<proteinExistence type="predicted"/>
<comment type="caution">
    <text evidence="2">The sequence shown here is derived from an EMBL/GenBank/DDBJ whole genome shotgun (WGS) entry which is preliminary data.</text>
</comment>
<keyword evidence="1" id="KW-1133">Transmembrane helix</keyword>
<gene>
    <name evidence="2" type="ORF">KSX_43750</name>
</gene>
<feature type="transmembrane region" description="Helical" evidence="1">
    <location>
        <begin position="26"/>
        <end position="45"/>
    </location>
</feature>
<organism evidence="2 3">
    <name type="scientific">Ktedonospora formicarum</name>
    <dbReference type="NCBI Taxonomy" id="2778364"/>
    <lineage>
        <taxon>Bacteria</taxon>
        <taxon>Bacillati</taxon>
        <taxon>Chloroflexota</taxon>
        <taxon>Ktedonobacteria</taxon>
        <taxon>Ktedonobacterales</taxon>
        <taxon>Ktedonobacteraceae</taxon>
        <taxon>Ktedonospora</taxon>
    </lineage>
</organism>
<evidence type="ECO:0000313" key="2">
    <source>
        <dbReference type="EMBL" id="GHO46212.1"/>
    </source>
</evidence>